<organism evidence="2 3">
    <name type="scientific">Schizothecium vesticola</name>
    <dbReference type="NCBI Taxonomy" id="314040"/>
    <lineage>
        <taxon>Eukaryota</taxon>
        <taxon>Fungi</taxon>
        <taxon>Dikarya</taxon>
        <taxon>Ascomycota</taxon>
        <taxon>Pezizomycotina</taxon>
        <taxon>Sordariomycetes</taxon>
        <taxon>Sordariomycetidae</taxon>
        <taxon>Sordariales</taxon>
        <taxon>Schizotheciaceae</taxon>
        <taxon>Schizothecium</taxon>
    </lineage>
</organism>
<reference evidence="2" key="1">
    <citation type="submission" date="2023-06" db="EMBL/GenBank/DDBJ databases">
        <title>Genome-scale phylogeny and comparative genomics of the fungal order Sordariales.</title>
        <authorList>
            <consortium name="Lawrence Berkeley National Laboratory"/>
            <person name="Hensen N."/>
            <person name="Bonometti L."/>
            <person name="Westerberg I."/>
            <person name="Brannstrom I.O."/>
            <person name="Guillou S."/>
            <person name="Cros-Aarteil S."/>
            <person name="Calhoun S."/>
            <person name="Haridas S."/>
            <person name="Kuo A."/>
            <person name="Mondo S."/>
            <person name="Pangilinan J."/>
            <person name="Riley R."/>
            <person name="LaButti K."/>
            <person name="Andreopoulos B."/>
            <person name="Lipzen A."/>
            <person name="Chen C."/>
            <person name="Yanf M."/>
            <person name="Daum C."/>
            <person name="Ng V."/>
            <person name="Clum A."/>
            <person name="Steindorff A."/>
            <person name="Ohm R."/>
            <person name="Martin F."/>
            <person name="Silar P."/>
            <person name="Natvig D."/>
            <person name="Lalanne C."/>
            <person name="Gautier V."/>
            <person name="Ament-velasquez S.L."/>
            <person name="Kruys A."/>
            <person name="Hutchinson M.I."/>
            <person name="Powell A.J."/>
            <person name="Barry K."/>
            <person name="Miller A.N."/>
            <person name="Grigoriev I.V."/>
            <person name="Debuchy R."/>
            <person name="Gladieux P."/>
            <person name="Thoren M.H."/>
            <person name="Johannesson H."/>
        </authorList>
    </citation>
    <scope>NUCLEOTIDE SEQUENCE</scope>
    <source>
        <strain evidence="2">SMH3187-1</strain>
    </source>
</reference>
<evidence type="ECO:0000313" key="3">
    <source>
        <dbReference type="Proteomes" id="UP001172155"/>
    </source>
</evidence>
<gene>
    <name evidence="2" type="ORF">B0T18DRAFT_442955</name>
</gene>
<dbReference type="Proteomes" id="UP001172155">
    <property type="component" value="Unassembled WGS sequence"/>
</dbReference>
<feature type="chain" id="PRO_5041304684" evidence="1">
    <location>
        <begin position="23"/>
        <end position="117"/>
    </location>
</feature>
<accession>A0AA40FB99</accession>
<comment type="caution">
    <text evidence="2">The sequence shown here is derived from an EMBL/GenBank/DDBJ whole genome shotgun (WGS) entry which is preliminary data.</text>
</comment>
<feature type="signal peptide" evidence="1">
    <location>
        <begin position="1"/>
        <end position="22"/>
    </location>
</feature>
<keyword evidence="3" id="KW-1185">Reference proteome</keyword>
<proteinExistence type="predicted"/>
<dbReference type="AlphaFoldDB" id="A0AA40FB99"/>
<sequence length="117" mass="13373">MASLSVLLLLVLLLAIKPLTRWLLNTLPLPLVRQHQPPHPADTTTHPICLCYTDPNPHDADWEPERKMLLVAECRHPSHLPEHGVTAEFRRSRYRFPSAWLDPARDDRRPGPPLPSS</sequence>
<name>A0AA40FB99_9PEZI</name>
<keyword evidence="1" id="KW-0732">Signal</keyword>
<protein>
    <submittedName>
        <fullName evidence="2">Uncharacterized protein</fullName>
    </submittedName>
</protein>
<evidence type="ECO:0000313" key="2">
    <source>
        <dbReference type="EMBL" id="KAK0754628.1"/>
    </source>
</evidence>
<dbReference type="EMBL" id="JAUKUD010000001">
    <property type="protein sequence ID" value="KAK0754628.1"/>
    <property type="molecule type" value="Genomic_DNA"/>
</dbReference>
<evidence type="ECO:0000256" key="1">
    <source>
        <dbReference type="SAM" id="SignalP"/>
    </source>
</evidence>